<proteinExistence type="predicted"/>
<accession>A0A6B0RPM7</accession>
<feature type="region of interest" description="Disordered" evidence="1">
    <location>
        <begin position="21"/>
        <end position="41"/>
    </location>
</feature>
<sequence>MDTKLFSNSSCLHSLLKETATHTRRKTQNARVGGNGPETRTNCSVPRENILQDFYLLLKTKTCSPDFSPVTFTRFFTCTSASESPLLFTRWESGPHPHLHLVNDKHFAL</sequence>
<protein>
    <submittedName>
        <fullName evidence="2">Uncharacterized protein</fullName>
    </submittedName>
</protein>
<dbReference type="Proteomes" id="UP000322234">
    <property type="component" value="Unassembled WGS sequence"/>
</dbReference>
<name>A0A6B0RPM7_9CETA</name>
<organism evidence="2 3">
    <name type="scientific">Bos mutus</name>
    <name type="common">wild yak</name>
    <dbReference type="NCBI Taxonomy" id="72004"/>
    <lineage>
        <taxon>Eukaryota</taxon>
        <taxon>Metazoa</taxon>
        <taxon>Chordata</taxon>
        <taxon>Craniata</taxon>
        <taxon>Vertebrata</taxon>
        <taxon>Euteleostomi</taxon>
        <taxon>Mammalia</taxon>
        <taxon>Eutheria</taxon>
        <taxon>Laurasiatheria</taxon>
        <taxon>Artiodactyla</taxon>
        <taxon>Ruminantia</taxon>
        <taxon>Pecora</taxon>
        <taxon>Bovidae</taxon>
        <taxon>Bovinae</taxon>
        <taxon>Bos</taxon>
    </lineage>
</organism>
<keyword evidence="3" id="KW-1185">Reference proteome</keyword>
<evidence type="ECO:0000313" key="2">
    <source>
        <dbReference type="EMBL" id="MXQ92019.1"/>
    </source>
</evidence>
<dbReference type="EMBL" id="VBQZ03000077">
    <property type="protein sequence ID" value="MXQ92019.1"/>
    <property type="molecule type" value="Genomic_DNA"/>
</dbReference>
<reference evidence="2" key="1">
    <citation type="submission" date="2019-10" db="EMBL/GenBank/DDBJ databases">
        <title>The sequence and de novo assembly of the wild yak genome.</title>
        <authorList>
            <person name="Liu Y."/>
        </authorList>
    </citation>
    <scope>NUCLEOTIDE SEQUENCE [LARGE SCALE GENOMIC DNA]</scope>
    <source>
        <strain evidence="2">WY2019</strain>
    </source>
</reference>
<evidence type="ECO:0000256" key="1">
    <source>
        <dbReference type="SAM" id="MobiDB-lite"/>
    </source>
</evidence>
<evidence type="ECO:0000313" key="3">
    <source>
        <dbReference type="Proteomes" id="UP000322234"/>
    </source>
</evidence>
<comment type="caution">
    <text evidence="2">The sequence shown here is derived from an EMBL/GenBank/DDBJ whole genome shotgun (WGS) entry which is preliminary data.</text>
</comment>
<gene>
    <name evidence="2" type="ORF">E5288_WYG019843</name>
</gene>
<dbReference type="AlphaFoldDB" id="A0A6B0RPM7"/>